<evidence type="ECO:0000256" key="2">
    <source>
        <dbReference type="SAM" id="Phobius"/>
    </source>
</evidence>
<name>A0ABQ7B600_BRACR</name>
<accession>A0ABQ7B600</accession>
<proteinExistence type="predicted"/>
<protein>
    <submittedName>
        <fullName evidence="3">Uncharacterized protein</fullName>
    </submittedName>
</protein>
<comment type="caution">
    <text evidence="3">The sequence shown here is derived from an EMBL/GenBank/DDBJ whole genome shotgun (WGS) entry which is preliminary data.</text>
</comment>
<dbReference type="Proteomes" id="UP000266723">
    <property type="component" value="Unassembled WGS sequence"/>
</dbReference>
<keyword evidence="4" id="KW-1185">Reference proteome</keyword>
<evidence type="ECO:0000256" key="1">
    <source>
        <dbReference type="SAM" id="MobiDB-lite"/>
    </source>
</evidence>
<keyword evidence="2" id="KW-0812">Transmembrane</keyword>
<gene>
    <name evidence="3" type="ORF">DY000_02040228</name>
</gene>
<keyword evidence="2" id="KW-1133">Transmembrane helix</keyword>
<reference evidence="3 4" key="1">
    <citation type="journal article" date="2020" name="BMC Genomics">
        <title>Intraspecific diversification of the crop wild relative Brassica cretica Lam. using demographic model selection.</title>
        <authorList>
            <person name="Kioukis A."/>
            <person name="Michalopoulou V.A."/>
            <person name="Briers L."/>
            <person name="Pirintsos S."/>
            <person name="Studholme D.J."/>
            <person name="Pavlidis P."/>
            <person name="Sarris P.F."/>
        </authorList>
    </citation>
    <scope>NUCLEOTIDE SEQUENCE [LARGE SCALE GENOMIC DNA]</scope>
    <source>
        <strain evidence="4">cv. PFS-1207/04</strain>
    </source>
</reference>
<organism evidence="3 4">
    <name type="scientific">Brassica cretica</name>
    <name type="common">Mustard</name>
    <dbReference type="NCBI Taxonomy" id="69181"/>
    <lineage>
        <taxon>Eukaryota</taxon>
        <taxon>Viridiplantae</taxon>
        <taxon>Streptophyta</taxon>
        <taxon>Embryophyta</taxon>
        <taxon>Tracheophyta</taxon>
        <taxon>Spermatophyta</taxon>
        <taxon>Magnoliopsida</taxon>
        <taxon>eudicotyledons</taxon>
        <taxon>Gunneridae</taxon>
        <taxon>Pentapetalae</taxon>
        <taxon>rosids</taxon>
        <taxon>malvids</taxon>
        <taxon>Brassicales</taxon>
        <taxon>Brassicaceae</taxon>
        <taxon>Brassiceae</taxon>
        <taxon>Brassica</taxon>
    </lineage>
</organism>
<evidence type="ECO:0000313" key="4">
    <source>
        <dbReference type="Proteomes" id="UP000266723"/>
    </source>
</evidence>
<keyword evidence="2" id="KW-0472">Membrane</keyword>
<sequence length="241" mass="26134">MRLGRDSKLEPGTCRDPVLVLVSTYATTVSMVLYFLRGVFWDPSCASFRSDERDFCVRVIRAQFYGMIGRRRYLVVVYSPALIVDEPGGDCLSMMKAAGSSGSAIDGPDSSVGPWVPPDLEHGASICFDEHGVSLSGFIGYKHVDEDGPLGRESYLGGYGDDELVSFSVLWTSLLSLGEITWPGGQRKVPDLAAGTRDRRQDPDLGGGTRDPEAGTRTLGAGTWKTEAGVISSWNIFPQQN</sequence>
<dbReference type="EMBL" id="QGKV02001507">
    <property type="protein sequence ID" value="KAF3527446.1"/>
    <property type="molecule type" value="Genomic_DNA"/>
</dbReference>
<evidence type="ECO:0000313" key="3">
    <source>
        <dbReference type="EMBL" id="KAF3527446.1"/>
    </source>
</evidence>
<feature type="transmembrane region" description="Helical" evidence="2">
    <location>
        <begin position="20"/>
        <end position="40"/>
    </location>
</feature>
<feature type="region of interest" description="Disordered" evidence="1">
    <location>
        <begin position="186"/>
        <end position="219"/>
    </location>
</feature>